<dbReference type="PANTHER" id="PTHR24128">
    <property type="entry name" value="HOMEOBOX PROTEIN WARIAI"/>
    <property type="match status" value="1"/>
</dbReference>
<dbReference type="AlphaFoldDB" id="A0A2P5Y4T0"/>
<dbReference type="OrthoDB" id="674805at2759"/>
<sequence length="121" mass="13832">MDPDLMLQPSHVALFCACMEGIVHYLEYETEPETMAPFLTAKCFRVVAECIEGVTVKRETCLRLAIKNSQFEAIKVMVEWILEMEKEDILNLKDELGNTILHLAILIRQYYSASSNTSSKE</sequence>
<gene>
    <name evidence="1" type="ORF">GOBAR_AA10052</name>
</gene>
<name>A0A2P5Y4T0_GOSBA</name>
<protein>
    <submittedName>
        <fullName evidence="1">Uncharacterized protein</fullName>
    </submittedName>
</protein>
<dbReference type="SUPFAM" id="SSF48403">
    <property type="entry name" value="Ankyrin repeat"/>
    <property type="match status" value="1"/>
</dbReference>
<evidence type="ECO:0000313" key="2">
    <source>
        <dbReference type="Proteomes" id="UP000239757"/>
    </source>
</evidence>
<reference evidence="1 2" key="1">
    <citation type="submission" date="2015-01" db="EMBL/GenBank/DDBJ databases">
        <title>Genome of allotetraploid Gossypium barbadense reveals genomic plasticity and fiber elongation in cotton evolution.</title>
        <authorList>
            <person name="Chen X."/>
            <person name="Liu X."/>
            <person name="Zhao B."/>
            <person name="Zheng H."/>
            <person name="Hu Y."/>
            <person name="Lu G."/>
            <person name="Yang C."/>
            <person name="Chen J."/>
            <person name="Shan C."/>
            <person name="Zhang L."/>
            <person name="Zhou Y."/>
            <person name="Wang L."/>
            <person name="Guo W."/>
            <person name="Bai Y."/>
            <person name="Ruan J."/>
            <person name="Shangguan X."/>
            <person name="Mao Y."/>
            <person name="Jiang J."/>
            <person name="Zhu Y."/>
            <person name="Lei J."/>
            <person name="Kang H."/>
            <person name="Chen S."/>
            <person name="He X."/>
            <person name="Wang R."/>
            <person name="Wang Y."/>
            <person name="Chen J."/>
            <person name="Wang L."/>
            <person name="Yu S."/>
            <person name="Wang B."/>
            <person name="Wei J."/>
            <person name="Song S."/>
            <person name="Lu X."/>
            <person name="Gao Z."/>
            <person name="Gu W."/>
            <person name="Deng X."/>
            <person name="Ma D."/>
            <person name="Wang S."/>
            <person name="Liang W."/>
            <person name="Fang L."/>
            <person name="Cai C."/>
            <person name="Zhu X."/>
            <person name="Zhou B."/>
            <person name="Zhang Y."/>
            <person name="Chen Z."/>
            <person name="Xu S."/>
            <person name="Zhu R."/>
            <person name="Wang S."/>
            <person name="Zhang T."/>
            <person name="Zhao G."/>
        </authorList>
    </citation>
    <scope>NUCLEOTIDE SEQUENCE [LARGE SCALE GENOMIC DNA]</scope>
    <source>
        <strain evidence="2">cv. Xinhai21</strain>
        <tissue evidence="1">Leaf</tissue>
    </source>
</reference>
<dbReference type="Gene3D" id="1.25.40.20">
    <property type="entry name" value="Ankyrin repeat-containing domain"/>
    <property type="match status" value="1"/>
</dbReference>
<dbReference type="EMBL" id="KZ663705">
    <property type="protein sequence ID" value="PPS10604.1"/>
    <property type="molecule type" value="Genomic_DNA"/>
</dbReference>
<proteinExistence type="predicted"/>
<dbReference type="PANTHER" id="PTHR24128:SF61">
    <property type="entry name" value="ANKYRIN REPEAT-CONTAINING PROTEIN BDA1-LIKE"/>
    <property type="match status" value="1"/>
</dbReference>
<accession>A0A2P5Y4T0</accession>
<dbReference type="Proteomes" id="UP000239757">
    <property type="component" value="Unassembled WGS sequence"/>
</dbReference>
<evidence type="ECO:0000313" key="1">
    <source>
        <dbReference type="EMBL" id="PPS10604.1"/>
    </source>
</evidence>
<organism evidence="1 2">
    <name type="scientific">Gossypium barbadense</name>
    <name type="common">Sea Island cotton</name>
    <name type="synonym">Hibiscus barbadensis</name>
    <dbReference type="NCBI Taxonomy" id="3634"/>
    <lineage>
        <taxon>Eukaryota</taxon>
        <taxon>Viridiplantae</taxon>
        <taxon>Streptophyta</taxon>
        <taxon>Embryophyta</taxon>
        <taxon>Tracheophyta</taxon>
        <taxon>Spermatophyta</taxon>
        <taxon>Magnoliopsida</taxon>
        <taxon>eudicotyledons</taxon>
        <taxon>Gunneridae</taxon>
        <taxon>Pentapetalae</taxon>
        <taxon>rosids</taxon>
        <taxon>malvids</taxon>
        <taxon>Malvales</taxon>
        <taxon>Malvaceae</taxon>
        <taxon>Malvoideae</taxon>
        <taxon>Gossypium</taxon>
    </lineage>
</organism>
<dbReference type="InterPro" id="IPR036770">
    <property type="entry name" value="Ankyrin_rpt-contain_sf"/>
</dbReference>